<keyword evidence="2" id="KW-0012">Acyltransferase</keyword>
<accession>A0A318I6K7</accession>
<dbReference type="InterPro" id="IPR013747">
    <property type="entry name" value="ACP_syn_III_C"/>
</dbReference>
<dbReference type="AlphaFoldDB" id="A0A318I6K7"/>
<dbReference type="RefSeq" id="WP_072445063.1">
    <property type="nucleotide sequence ID" value="NZ_QJJY01000036.1"/>
</dbReference>
<dbReference type="PANTHER" id="PTHR34069:SF2">
    <property type="entry name" value="BETA-KETOACYL-[ACYL-CARRIER-PROTEIN] SYNTHASE III"/>
    <property type="match status" value="1"/>
</dbReference>
<dbReference type="Gene3D" id="3.40.47.10">
    <property type="match status" value="2"/>
</dbReference>
<reference evidence="4 5" key="1">
    <citation type="submission" date="2018-05" db="EMBL/GenBank/DDBJ databases">
        <title>Comparative genomics of bacterial root endophytes of switchgrass collected from native prairies over two seasons.</title>
        <authorList>
            <person name="Tang Y."/>
        </authorList>
    </citation>
    <scope>NUCLEOTIDE SEQUENCE [LARGE SCALE GENOMIC DNA]</scope>
    <source>
        <strain evidence="4 5">NFIX32</strain>
    </source>
</reference>
<dbReference type="PANTHER" id="PTHR34069">
    <property type="entry name" value="3-OXOACYL-[ACYL-CARRIER-PROTEIN] SYNTHASE 3"/>
    <property type="match status" value="1"/>
</dbReference>
<name>A0A318I6K7_BURPY</name>
<dbReference type="GO" id="GO:0044550">
    <property type="term" value="P:secondary metabolite biosynthetic process"/>
    <property type="evidence" value="ECO:0007669"/>
    <property type="project" value="TreeGrafter"/>
</dbReference>
<evidence type="ECO:0000256" key="1">
    <source>
        <dbReference type="ARBA" id="ARBA00022679"/>
    </source>
</evidence>
<keyword evidence="1" id="KW-0808">Transferase</keyword>
<dbReference type="SUPFAM" id="SSF53901">
    <property type="entry name" value="Thiolase-like"/>
    <property type="match status" value="1"/>
</dbReference>
<evidence type="ECO:0000313" key="4">
    <source>
        <dbReference type="EMBL" id="PXX23107.1"/>
    </source>
</evidence>
<dbReference type="EMBL" id="QJJY01000036">
    <property type="protein sequence ID" value="PXX23107.1"/>
    <property type="molecule type" value="Genomic_DNA"/>
</dbReference>
<feature type="domain" description="Beta-ketoacyl-[acyl-carrier-protein] synthase III C-terminal" evidence="3">
    <location>
        <begin position="231"/>
        <end position="315"/>
    </location>
</feature>
<dbReference type="GO" id="GO:0016746">
    <property type="term" value="F:acyltransferase activity"/>
    <property type="evidence" value="ECO:0007669"/>
    <property type="project" value="UniProtKB-KW"/>
</dbReference>
<comment type="caution">
    <text evidence="4">The sequence shown here is derived from an EMBL/GenBank/DDBJ whole genome shotgun (WGS) entry which is preliminary data.</text>
</comment>
<evidence type="ECO:0000313" key="5">
    <source>
        <dbReference type="Proteomes" id="UP000247755"/>
    </source>
</evidence>
<sequence length="317" mass="34486">MMAPVGTCEFSLSGVAVSLPEKTVDTHRWAARCRLPDADARARALIDNGVMQFHDAMGESPVALAVRAVAALLRQPGTAPETVDTLVYTHTIQTSVIAPPASTLQQIQSETGLRQALAFSIAQQHCVSPMAAIHVLHALSARPRPVERAIVVCADVIGSECDRLRAIQDLALHSDGACAMLLERNGTHDVIAGLHLYTDGRFFRGTDDELQPIPDDRYYWSAFSTMRSAIRQAGITPGDVTHVLPHHVNLPGWTRLMAMLSIPEEWLYTANFARIGHVFGADPFINFHTCADRDVGGWSLLFSCGLSGCFGAMVIRH</sequence>
<proteinExistence type="predicted"/>
<evidence type="ECO:0000256" key="2">
    <source>
        <dbReference type="ARBA" id="ARBA00023315"/>
    </source>
</evidence>
<dbReference type="InterPro" id="IPR016039">
    <property type="entry name" value="Thiolase-like"/>
</dbReference>
<organism evidence="4 5">
    <name type="scientific">Burkholderia pyrrocinia</name>
    <name type="common">Pseudomonas pyrrocinia</name>
    <dbReference type="NCBI Taxonomy" id="60550"/>
    <lineage>
        <taxon>Bacteria</taxon>
        <taxon>Pseudomonadati</taxon>
        <taxon>Pseudomonadota</taxon>
        <taxon>Betaproteobacteria</taxon>
        <taxon>Burkholderiales</taxon>
        <taxon>Burkholderiaceae</taxon>
        <taxon>Burkholderia</taxon>
        <taxon>Burkholderia cepacia complex</taxon>
    </lineage>
</organism>
<dbReference type="Pfam" id="PF08541">
    <property type="entry name" value="ACP_syn_III_C"/>
    <property type="match status" value="1"/>
</dbReference>
<evidence type="ECO:0000259" key="3">
    <source>
        <dbReference type="Pfam" id="PF08541"/>
    </source>
</evidence>
<gene>
    <name evidence="4" type="ORF">NA66_103635</name>
</gene>
<protein>
    <submittedName>
        <fullName evidence="4">3-oxoacyl-[acyl-carrier-protein] synthase-3</fullName>
    </submittedName>
</protein>
<dbReference type="Proteomes" id="UP000247755">
    <property type="component" value="Unassembled WGS sequence"/>
</dbReference>